<organism evidence="1 2">
    <name type="scientific">Roseomonas marmotae</name>
    <dbReference type="NCBI Taxonomy" id="2768161"/>
    <lineage>
        <taxon>Bacteria</taxon>
        <taxon>Pseudomonadati</taxon>
        <taxon>Pseudomonadota</taxon>
        <taxon>Alphaproteobacteria</taxon>
        <taxon>Acetobacterales</taxon>
        <taxon>Roseomonadaceae</taxon>
        <taxon>Roseomonas</taxon>
    </lineage>
</organism>
<evidence type="ECO:0000313" key="1">
    <source>
        <dbReference type="EMBL" id="MBO1077180.1"/>
    </source>
</evidence>
<protein>
    <recommendedName>
        <fullName evidence="3">Tripartite tricarboxylate transporter substrate binding protein</fullName>
    </recommendedName>
</protein>
<reference evidence="1 2" key="1">
    <citation type="submission" date="2020-09" db="EMBL/GenBank/DDBJ databases">
        <title>Roseomonas.</title>
        <authorList>
            <person name="Zhu W."/>
        </authorList>
    </citation>
    <scope>NUCLEOTIDE SEQUENCE [LARGE SCALE GENOMIC DNA]</scope>
    <source>
        <strain evidence="1 2">1311</strain>
    </source>
</reference>
<evidence type="ECO:0008006" key="3">
    <source>
        <dbReference type="Google" id="ProtNLM"/>
    </source>
</evidence>
<dbReference type="Proteomes" id="UP001518990">
    <property type="component" value="Unassembled WGS sequence"/>
</dbReference>
<keyword evidence="2" id="KW-1185">Reference proteome</keyword>
<accession>A0ABS3KJN0</accession>
<comment type="caution">
    <text evidence="1">The sequence shown here is derived from an EMBL/GenBank/DDBJ whole genome shotgun (WGS) entry which is preliminary data.</text>
</comment>
<dbReference type="Gene3D" id="3.40.190.150">
    <property type="entry name" value="Bordetella uptake gene, domain 1"/>
    <property type="match status" value="1"/>
</dbReference>
<dbReference type="EMBL" id="JACTNF010000047">
    <property type="protein sequence ID" value="MBO1077180.1"/>
    <property type="molecule type" value="Genomic_DNA"/>
</dbReference>
<sequence length="72" mass="7869">MAIYPRGVGQKTLAETHAAIRATMSGPEIEARLLTIGSVPRYSADPEEAAAFLRDEFAHWGAVVRRNNVAME</sequence>
<gene>
    <name evidence="1" type="ORF">IAI60_21475</name>
</gene>
<proteinExistence type="predicted"/>
<name>A0ABS3KJN0_9PROT</name>
<dbReference type="InterPro" id="IPR042100">
    <property type="entry name" value="Bug_dom1"/>
</dbReference>
<evidence type="ECO:0000313" key="2">
    <source>
        <dbReference type="Proteomes" id="UP001518990"/>
    </source>
</evidence>